<evidence type="ECO:0000256" key="9">
    <source>
        <dbReference type="RuleBase" id="RU004006"/>
    </source>
</evidence>
<keyword evidence="2 7" id="KW-0699">rRNA-binding</keyword>
<dbReference type="CDD" id="cd00336">
    <property type="entry name" value="Ribosomal_L22"/>
    <property type="match status" value="1"/>
</dbReference>
<dbReference type="GO" id="GO:0003735">
    <property type="term" value="F:structural constituent of ribosome"/>
    <property type="evidence" value="ECO:0007669"/>
    <property type="project" value="InterPro"/>
</dbReference>
<comment type="similarity">
    <text evidence="1 7 8">Belongs to the universal ribosomal protein uL22 family.</text>
</comment>
<dbReference type="HAMAP" id="MF_01331_B">
    <property type="entry name" value="Ribosomal_uL22_B"/>
    <property type="match status" value="1"/>
</dbReference>
<dbReference type="InterPro" id="IPR001063">
    <property type="entry name" value="Ribosomal_uL22"/>
</dbReference>
<dbReference type="EMBL" id="DUTP01000006">
    <property type="protein sequence ID" value="HHX99731.1"/>
    <property type="molecule type" value="Genomic_DNA"/>
</dbReference>
<evidence type="ECO:0000313" key="12">
    <source>
        <dbReference type="Proteomes" id="UP000576550"/>
    </source>
</evidence>
<dbReference type="SUPFAM" id="SSF54843">
    <property type="entry name" value="Ribosomal protein L22"/>
    <property type="match status" value="1"/>
</dbReference>
<dbReference type="InterPro" id="IPR036394">
    <property type="entry name" value="Ribosomal_uL22_sf"/>
</dbReference>
<dbReference type="InterPro" id="IPR047867">
    <property type="entry name" value="Ribosomal_uL22_bac/org-type"/>
</dbReference>
<evidence type="ECO:0000256" key="1">
    <source>
        <dbReference type="ARBA" id="ARBA00009451"/>
    </source>
</evidence>
<evidence type="ECO:0000256" key="2">
    <source>
        <dbReference type="ARBA" id="ARBA00022730"/>
    </source>
</evidence>
<comment type="function">
    <text evidence="7 10">This protein binds specifically to 23S rRNA; its binding is stimulated by other ribosomal proteins, e.g., L4, L17, and L20. It is important during the early stages of 50S assembly. It makes multiple contacts with different domains of the 23S rRNA in the assembled 50S subunit and ribosome.</text>
</comment>
<sequence>MKEKTVTVKVKNIAQSPLKLRLVVDLVRGKNAQEALEMLDLLNKKGASIVKKAILSGVANAKELHSVGAESLEISKITVDEARILKRTRFESRGRVSRIDKRRSHINLELTVK</sequence>
<dbReference type="Proteomes" id="UP000576550">
    <property type="component" value="Unassembled WGS sequence"/>
</dbReference>
<protein>
    <recommendedName>
        <fullName evidence="6 7">Large ribosomal subunit protein uL22</fullName>
    </recommendedName>
</protein>
<dbReference type="InterPro" id="IPR005727">
    <property type="entry name" value="Ribosomal_uL22_bac/chlpt-type"/>
</dbReference>
<evidence type="ECO:0000256" key="6">
    <source>
        <dbReference type="ARBA" id="ARBA00035207"/>
    </source>
</evidence>
<comment type="function">
    <text evidence="7">The globular domain of the protein is located near the polypeptide exit tunnel on the outside of the subunit, while an extended beta-hairpin is found that lines the wall of the exit tunnel in the center of the 70S ribosome.</text>
</comment>
<reference evidence="11 12" key="1">
    <citation type="journal article" date="2020" name="Biotechnol. Biofuels">
        <title>New insights from the biogas microbiome by comprehensive genome-resolved metagenomics of nearly 1600 species originating from multiple anaerobic digesters.</title>
        <authorList>
            <person name="Campanaro S."/>
            <person name="Treu L."/>
            <person name="Rodriguez-R L.M."/>
            <person name="Kovalovszki A."/>
            <person name="Ziels R.M."/>
            <person name="Maus I."/>
            <person name="Zhu X."/>
            <person name="Kougias P.G."/>
            <person name="Basile A."/>
            <person name="Luo G."/>
            <person name="Schluter A."/>
            <person name="Konstantinidis K.T."/>
            <person name="Angelidaki I."/>
        </authorList>
    </citation>
    <scope>NUCLEOTIDE SEQUENCE [LARGE SCALE GENOMIC DNA]</scope>
    <source>
        <strain evidence="11">AS05jafATM_89</strain>
    </source>
</reference>
<evidence type="ECO:0000256" key="5">
    <source>
        <dbReference type="ARBA" id="ARBA00023274"/>
    </source>
</evidence>
<dbReference type="GO" id="GO:0019843">
    <property type="term" value="F:rRNA binding"/>
    <property type="evidence" value="ECO:0007669"/>
    <property type="project" value="UniProtKB-UniRule"/>
</dbReference>
<keyword evidence="3 7" id="KW-0694">RNA-binding</keyword>
<comment type="caution">
    <text evidence="11">The sequence shown here is derived from an EMBL/GenBank/DDBJ whole genome shotgun (WGS) entry which is preliminary data.</text>
</comment>
<proteinExistence type="inferred from homology"/>
<keyword evidence="4 7" id="KW-0689">Ribosomal protein</keyword>
<comment type="subunit">
    <text evidence="7 9">Part of the 50S ribosomal subunit.</text>
</comment>
<evidence type="ECO:0000256" key="10">
    <source>
        <dbReference type="RuleBase" id="RU004008"/>
    </source>
</evidence>
<name>A0A832QCG2_9BACT</name>
<dbReference type="GO" id="GO:0006412">
    <property type="term" value="P:translation"/>
    <property type="evidence" value="ECO:0007669"/>
    <property type="project" value="UniProtKB-UniRule"/>
</dbReference>
<dbReference type="Pfam" id="PF00237">
    <property type="entry name" value="Ribosomal_L22"/>
    <property type="match status" value="1"/>
</dbReference>
<dbReference type="PANTHER" id="PTHR13501">
    <property type="entry name" value="CHLOROPLAST 50S RIBOSOMAL PROTEIN L22-RELATED"/>
    <property type="match status" value="1"/>
</dbReference>
<gene>
    <name evidence="7 11" type="primary">rplV</name>
    <name evidence="11" type="ORF">GX533_03615</name>
</gene>
<evidence type="ECO:0000256" key="4">
    <source>
        <dbReference type="ARBA" id="ARBA00022980"/>
    </source>
</evidence>
<organism evidence="11 12">
    <name type="scientific">Candidatus Dojkabacteria bacterium</name>
    <dbReference type="NCBI Taxonomy" id="2099670"/>
    <lineage>
        <taxon>Bacteria</taxon>
        <taxon>Candidatus Dojkabacteria</taxon>
    </lineage>
</organism>
<evidence type="ECO:0000256" key="3">
    <source>
        <dbReference type="ARBA" id="ARBA00022884"/>
    </source>
</evidence>
<evidence type="ECO:0000256" key="7">
    <source>
        <dbReference type="HAMAP-Rule" id="MF_01331"/>
    </source>
</evidence>
<evidence type="ECO:0000256" key="8">
    <source>
        <dbReference type="RuleBase" id="RU004005"/>
    </source>
</evidence>
<keyword evidence="5 7" id="KW-0687">Ribonucleoprotein</keyword>
<dbReference type="AlphaFoldDB" id="A0A832QCG2"/>
<evidence type="ECO:0000313" key="11">
    <source>
        <dbReference type="EMBL" id="HHX99731.1"/>
    </source>
</evidence>
<dbReference type="GO" id="GO:0022625">
    <property type="term" value="C:cytosolic large ribosomal subunit"/>
    <property type="evidence" value="ECO:0007669"/>
    <property type="project" value="TreeGrafter"/>
</dbReference>
<dbReference type="Gene3D" id="3.90.470.10">
    <property type="entry name" value="Ribosomal protein L22/L17"/>
    <property type="match status" value="1"/>
</dbReference>
<accession>A0A832QCG2</accession>
<dbReference type="NCBIfam" id="TIGR01044">
    <property type="entry name" value="rplV_bact"/>
    <property type="match status" value="1"/>
</dbReference>
<dbReference type="PANTHER" id="PTHR13501:SF8">
    <property type="entry name" value="LARGE RIBOSOMAL SUBUNIT PROTEIN UL22M"/>
    <property type="match status" value="1"/>
</dbReference>